<reference evidence="2 3" key="1">
    <citation type="journal article" date="2016" name="Gene">
        <title>PacBio SMRT assembly of a complex multi-replicon genome reveals chlorocatechol degradative operon in a region of genome plasticity.</title>
        <authorList>
            <person name="Ricker N."/>
            <person name="Shen S.Y."/>
            <person name="Goordial J."/>
            <person name="Jin S."/>
            <person name="Fulthorpe R.R."/>
        </authorList>
    </citation>
    <scope>NUCLEOTIDE SEQUENCE [LARGE SCALE GENOMIC DNA]</scope>
    <source>
        <strain evidence="2 3">OLGA172</strain>
        <plasmid evidence="3">polga1</plasmid>
    </source>
</reference>
<dbReference type="Pfam" id="PF00873">
    <property type="entry name" value="ACR_tran"/>
    <property type="match status" value="1"/>
</dbReference>
<sequence>MVALTLGILTLRFDGLLVPGLILLQMPLAFPGGAVALVVSGAGLNAIGLIVFPTVIGVSLNYGIVLLRLVKRNEAQGFSVVDAVRDAVEVRFRPIPRTVLTASPRLSPTARGFDKGAASEQGPAIVTLSGLVWNGLPGTNLLPALYVCRRAKQRRKVTWTRRAGTSPDITGSASY</sequence>
<dbReference type="SUPFAM" id="SSF82866">
    <property type="entry name" value="Multidrug efflux transporter AcrB transmembrane domain"/>
    <property type="match status" value="1"/>
</dbReference>
<dbReference type="PANTHER" id="PTHR32063:SF24">
    <property type="entry name" value="CATION EFFLUX SYSTEM (ACRB_ACRD_ACRF FAMILY)"/>
    <property type="match status" value="1"/>
</dbReference>
<dbReference type="AlphaFoldDB" id="A0A160FWZ3"/>
<proteinExistence type="predicted"/>
<dbReference type="OrthoDB" id="9798415at2"/>
<keyword evidence="3" id="KW-1185">Reference proteome</keyword>
<dbReference type="KEGG" id="buz:AYM40_36130"/>
<dbReference type="InterPro" id="IPR001036">
    <property type="entry name" value="Acrflvin-R"/>
</dbReference>
<gene>
    <name evidence="2" type="ORF">AYM40_36130</name>
</gene>
<dbReference type="PANTHER" id="PTHR32063">
    <property type="match status" value="1"/>
</dbReference>
<organism evidence="2 3">
    <name type="scientific">Paraburkholderia phytofirmans OLGA172</name>
    <dbReference type="NCBI Taxonomy" id="1417228"/>
    <lineage>
        <taxon>Bacteria</taxon>
        <taxon>Pseudomonadati</taxon>
        <taxon>Pseudomonadota</taxon>
        <taxon>Betaproteobacteria</taxon>
        <taxon>Burkholderiales</taxon>
        <taxon>Burkholderiaceae</taxon>
        <taxon>Paraburkholderia</taxon>
    </lineage>
</organism>
<keyword evidence="1" id="KW-1133">Transmembrane helix</keyword>
<accession>A0A160FWZ3</accession>
<evidence type="ECO:0000313" key="3">
    <source>
        <dbReference type="Proteomes" id="UP000076852"/>
    </source>
</evidence>
<evidence type="ECO:0000313" key="2">
    <source>
        <dbReference type="EMBL" id="ANB77792.1"/>
    </source>
</evidence>
<geneLocation type="plasmid" evidence="3">
    <name>polga1</name>
</geneLocation>
<evidence type="ECO:0000256" key="1">
    <source>
        <dbReference type="SAM" id="Phobius"/>
    </source>
</evidence>
<dbReference type="GO" id="GO:0042910">
    <property type="term" value="F:xenobiotic transmembrane transporter activity"/>
    <property type="evidence" value="ECO:0007669"/>
    <property type="project" value="TreeGrafter"/>
</dbReference>
<dbReference type="EMBL" id="CP014580">
    <property type="protein sequence ID" value="ANB77792.1"/>
    <property type="molecule type" value="Genomic_DNA"/>
</dbReference>
<dbReference type="Proteomes" id="UP000076852">
    <property type="component" value="Plasmid pOLGA1"/>
</dbReference>
<dbReference type="Gene3D" id="1.20.1640.10">
    <property type="entry name" value="Multidrug efflux transporter AcrB transmembrane domain"/>
    <property type="match status" value="1"/>
</dbReference>
<keyword evidence="1" id="KW-0812">Transmembrane</keyword>
<dbReference type="GO" id="GO:0005886">
    <property type="term" value="C:plasma membrane"/>
    <property type="evidence" value="ECO:0007669"/>
    <property type="project" value="TreeGrafter"/>
</dbReference>
<dbReference type="RefSeq" id="WP_063500978.1">
    <property type="nucleotide sequence ID" value="NZ_CP014580.1"/>
</dbReference>
<keyword evidence="1" id="KW-0472">Membrane</keyword>
<name>A0A160FWZ3_9BURK</name>
<feature type="transmembrane region" description="Helical" evidence="1">
    <location>
        <begin position="46"/>
        <end position="67"/>
    </location>
</feature>
<protein>
    <submittedName>
        <fullName evidence="2">Uncharacterized protein</fullName>
    </submittedName>
</protein>
<keyword evidence="2" id="KW-0614">Plasmid</keyword>